<keyword evidence="4" id="KW-1185">Reference proteome</keyword>
<feature type="transmembrane region" description="Helical" evidence="1">
    <location>
        <begin position="186"/>
        <end position="203"/>
    </location>
</feature>
<dbReference type="Proteomes" id="UP001500359">
    <property type="component" value="Unassembled WGS sequence"/>
</dbReference>
<keyword evidence="1" id="KW-1133">Transmembrane helix</keyword>
<dbReference type="SUPFAM" id="SSF103481">
    <property type="entry name" value="Multidrug resistance efflux transporter EmrE"/>
    <property type="match status" value="1"/>
</dbReference>
<feature type="transmembrane region" description="Helical" evidence="1">
    <location>
        <begin position="124"/>
        <end position="141"/>
    </location>
</feature>
<evidence type="ECO:0000259" key="2">
    <source>
        <dbReference type="Pfam" id="PF00892"/>
    </source>
</evidence>
<feature type="transmembrane region" description="Helical" evidence="1">
    <location>
        <begin position="38"/>
        <end position="58"/>
    </location>
</feature>
<feature type="domain" description="EamA" evidence="2">
    <location>
        <begin position="6"/>
        <end position="139"/>
    </location>
</feature>
<sequence length="307" mass="33681">MNRWDGFLLSLVTAVLWGILPVFLQISLQVLDSMSITWVRFVFAAVFVFVFLLLKGALPNIWRQLPRAQLILLVASLALVANYVANVKSLEYVNPETVQVVMQIAPILLMVGGVVFYKEQFKRLELAGAACLFLGLGLFFSPKLSSLLSTESAYNTGILLVVFAAVSWVGYALLQKVLLRSFTSKQLTLLIYCIGIVVLTPFIDLTNLVNINRIQTFALIFCCLNTVIAYGCFTEALNIWSASKVSAVVASGPVFTFISVAIAERLLPEQFAMIKLDWVVILGACCVVIGSMTTALAKQKKIVPAKA</sequence>
<evidence type="ECO:0000256" key="1">
    <source>
        <dbReference type="SAM" id="Phobius"/>
    </source>
</evidence>
<feature type="transmembrane region" description="Helical" evidence="1">
    <location>
        <begin position="153"/>
        <end position="174"/>
    </location>
</feature>
<feature type="transmembrane region" description="Helical" evidence="1">
    <location>
        <begin position="215"/>
        <end position="233"/>
    </location>
</feature>
<dbReference type="PANTHER" id="PTHR22911:SF134">
    <property type="entry name" value="DMT FAMILY TRANSPORTER"/>
    <property type="match status" value="1"/>
</dbReference>
<feature type="transmembrane region" description="Helical" evidence="1">
    <location>
        <begin position="98"/>
        <end position="117"/>
    </location>
</feature>
<accession>A0ABP3WW31</accession>
<proteinExistence type="predicted"/>
<feature type="transmembrane region" description="Helical" evidence="1">
    <location>
        <begin position="70"/>
        <end position="86"/>
    </location>
</feature>
<dbReference type="InterPro" id="IPR037185">
    <property type="entry name" value="EmrE-like"/>
</dbReference>
<evidence type="ECO:0000313" key="4">
    <source>
        <dbReference type="Proteomes" id="UP001500359"/>
    </source>
</evidence>
<evidence type="ECO:0000313" key="3">
    <source>
        <dbReference type="EMBL" id="GAA0857352.1"/>
    </source>
</evidence>
<dbReference type="Pfam" id="PF00892">
    <property type="entry name" value="EamA"/>
    <property type="match status" value="2"/>
</dbReference>
<organism evidence="3 4">
    <name type="scientific">Aliiglaciecola litoralis</name>
    <dbReference type="NCBI Taxonomy" id="582857"/>
    <lineage>
        <taxon>Bacteria</taxon>
        <taxon>Pseudomonadati</taxon>
        <taxon>Pseudomonadota</taxon>
        <taxon>Gammaproteobacteria</taxon>
        <taxon>Alteromonadales</taxon>
        <taxon>Alteromonadaceae</taxon>
        <taxon>Aliiglaciecola</taxon>
    </lineage>
</organism>
<reference evidence="4" key="1">
    <citation type="journal article" date="2019" name="Int. J. Syst. Evol. Microbiol.">
        <title>The Global Catalogue of Microorganisms (GCM) 10K type strain sequencing project: providing services to taxonomists for standard genome sequencing and annotation.</title>
        <authorList>
            <consortium name="The Broad Institute Genomics Platform"/>
            <consortium name="The Broad Institute Genome Sequencing Center for Infectious Disease"/>
            <person name="Wu L."/>
            <person name="Ma J."/>
        </authorList>
    </citation>
    <scope>NUCLEOTIDE SEQUENCE [LARGE SCALE GENOMIC DNA]</scope>
    <source>
        <strain evidence="4">JCM 15896</strain>
    </source>
</reference>
<feature type="domain" description="EamA" evidence="2">
    <location>
        <begin position="156"/>
        <end position="272"/>
    </location>
</feature>
<dbReference type="EMBL" id="BAAAFD010000006">
    <property type="protein sequence ID" value="GAA0857352.1"/>
    <property type="molecule type" value="Genomic_DNA"/>
</dbReference>
<feature type="transmembrane region" description="Helical" evidence="1">
    <location>
        <begin position="278"/>
        <end position="297"/>
    </location>
</feature>
<feature type="transmembrane region" description="Helical" evidence="1">
    <location>
        <begin position="245"/>
        <end position="263"/>
    </location>
</feature>
<keyword evidence="1" id="KW-0472">Membrane</keyword>
<keyword evidence="1" id="KW-0812">Transmembrane</keyword>
<feature type="transmembrane region" description="Helical" evidence="1">
    <location>
        <begin position="7"/>
        <end position="26"/>
    </location>
</feature>
<dbReference type="PANTHER" id="PTHR22911">
    <property type="entry name" value="ACYL-MALONYL CONDENSING ENZYME-RELATED"/>
    <property type="match status" value="1"/>
</dbReference>
<gene>
    <name evidence="3" type="ORF">GCM10009114_22800</name>
</gene>
<dbReference type="InterPro" id="IPR000620">
    <property type="entry name" value="EamA_dom"/>
</dbReference>
<name>A0ABP3WW31_9ALTE</name>
<protein>
    <submittedName>
        <fullName evidence="3">DMT family transporter</fullName>
    </submittedName>
</protein>
<comment type="caution">
    <text evidence="3">The sequence shown here is derived from an EMBL/GenBank/DDBJ whole genome shotgun (WGS) entry which is preliminary data.</text>
</comment>
<dbReference type="RefSeq" id="WP_343860045.1">
    <property type="nucleotide sequence ID" value="NZ_BAAAFD010000006.1"/>
</dbReference>